<evidence type="ECO:0000256" key="4">
    <source>
        <dbReference type="PROSITE-ProRule" id="PRU00047"/>
    </source>
</evidence>
<dbReference type="InterPro" id="IPR027417">
    <property type="entry name" value="P-loop_NTPase"/>
</dbReference>
<feature type="region of interest" description="Disordered" evidence="6">
    <location>
        <begin position="835"/>
        <end position="865"/>
    </location>
</feature>
<evidence type="ECO:0000313" key="9">
    <source>
        <dbReference type="Proteomes" id="UP000593564"/>
    </source>
</evidence>
<dbReference type="SMART" id="SM00369">
    <property type="entry name" value="LRR_TYP"/>
    <property type="match status" value="7"/>
</dbReference>
<dbReference type="PRINTS" id="PR00364">
    <property type="entry name" value="DISEASERSIST"/>
</dbReference>
<keyword evidence="4" id="KW-0863">Zinc-finger</keyword>
<dbReference type="Pfam" id="PF00931">
    <property type="entry name" value="NB-ARC"/>
    <property type="match status" value="1"/>
</dbReference>
<dbReference type="GO" id="GO:0051707">
    <property type="term" value="P:response to other organism"/>
    <property type="evidence" value="ECO:0007669"/>
    <property type="project" value="UniProtKB-ARBA"/>
</dbReference>
<sequence length="1852" mass="210200">MALRTVEGKIEYILQLLSHGRAKTVVLVGQPGVGKTWMARELTDRATERGLFDFTLWLFLNREYDSMALCQSFAQQLYLLSTAEEFEDDDYEGEEEEEEEEEEMEQDLRQKISEALAQKHFLIILDDEGKKMKEKDIMPKLETLLNLSQQSSYKVLITTNNHPNSDIMDSMRSVIEVEPLSKKESKFLLQKRAGTKVFELSGIEPLVEECVQRSTGLPAEIVVMGKALSYIGQCDSGLQKLEIALEEVAYGERFDIALLLRCGFNILPGGILIDCCRPDRHFFQDSGCVHYNELIAYWMMEGYLGQELIDFHIVKTVEPDYVVIEGAAINLQDCNRGGFGWTANLGLSSVLDYHFADYYGGRAARFGLPARAGKRALERGLRAHSISAMPENILDGVIRRSSGKTDARAWSLYEITEFEYSTHDLKRVHQRFVLFFKRESYSSVVDSEEFEPEALVESGVAHQKDNSVVKMGLEEAHKESKVVGKILRSLPDRFQPKVTAIEEAQDVDNLKLDQLVGNLQTYEAHRNFKKKQKDTIAYSSAHKVVEDSDEDCEIDSKIMAAFVKQFKKSFLKKNPNLLESTHSHKSKGKDKLKINPIAKKEKGNIQGNSERLQCYECQGFGHFAQECPTRLRKKKALAITWDDESESDKDESDNEDQGEEGHKQFLAFMAASEAEGQTDSPKMSVENITDDESSESDHEELEQAYEKLYKESLNLFKLNDKLTKKLKACESENVKLKEEISEARINAIKVADDRQVLCAKLLTCETERNELLQTHAMYEEKIESLEMSQVALEELMIKKEEELKCAMATIGLWNRGSKTLKDIIGSQQMSCDKSGIGFGGEKDKKQSASTSHDTRTQGKGEQKFQHKDGLLKLPRVDYHFADYYGGRAARFGLPARAGKRALERGLRAHSISAMPENILDGVIRRSSGKTDARAWSLYEITEFEYSTHDLKRVHQRFVLFFKRESYSSVVDSEEFEPEALVESGVAHQKDNSVVKMGYGEWEGLGRITQVGGIIRSLSSGKKGRKLSTLLLDGNRIGSEIPDYLLQSWQDLHVLVIFNPTFKSLPRFLSNMDKLNVLVLRNCHFLEEIDYVLELRRLTALEISGPSSFCRIPDDFFRGTPSLRSLNLSALQIESLPYSFYELSELSWLILGGCSYLKELRSLRRLINLVVIDLSGSTSLSSIQDKSFSSNKELQMINFSKTNIKSLPLIFSLKKLTHLLLSGCLGVDRHPGIRSVATLQIIDLSDACNFTEFHDQSLANLTDLKILDLSRTAVDHLPSNISNPHHLYLNGCTSLSKLECIELLKDLETLDFSKAQVKTLPSLSHLHNLRRLLLSCCSNLEELPDLNSLTKLEVLDLSGCSALTVLQDKSFEQMPHLWKLDLSETKIKWLPSLSNLSNLRHLLLKKCTGLRVLPPLESLSKLEELNLCGIRLLRETGADFLNNMSCLRILDLSETLLQQLPSMSNLKTLHELYLKGCPDLTTVPDLKELTKLEVLDLSETGVDDLPSLDNFSKLRQLLLRDCPGIKEFLQLEMLNLLGATLDKLPYGISELTHLDRLDLPSMKDTQGIGRSNMKELYEYGWEISSFPAETVGDNNKPPVSVTGSQFLQLLENNPSLWKTSFKQFHFSVHPFEEQDGKGVLSFYRDDFIFRDIYFKARHLSDFEEQRSLEIRGFHHSPKGIEDVLSRANCLFLIDNAFERWLSDLGASNCKILKSCFIDRSREMESVFHEKEVEEIMQLEGLEVLWVSNSVNLKHIYPGNWQSDTFENLKQLYLDCCPKLSIVFSSSQLPKNLQVLQIKFCDELNAVFEGSSTEPKLPNLDTLYLWELPKLKSIGCSLPSLLTQTVWGCPNLQE</sequence>
<dbReference type="Pfam" id="PF23247">
    <property type="entry name" value="LRR_RPS2"/>
    <property type="match status" value="1"/>
</dbReference>
<dbReference type="InterPro" id="IPR001611">
    <property type="entry name" value="Leu-rich_rpt"/>
</dbReference>
<dbReference type="InterPro" id="IPR003591">
    <property type="entry name" value="Leu-rich_rpt_typical-subtyp"/>
</dbReference>
<dbReference type="SUPFAM" id="SSF57756">
    <property type="entry name" value="Retrovirus zinc finger-like domains"/>
    <property type="match status" value="1"/>
</dbReference>
<evidence type="ECO:0000256" key="1">
    <source>
        <dbReference type="ARBA" id="ARBA00022614"/>
    </source>
</evidence>
<dbReference type="InterPro" id="IPR001878">
    <property type="entry name" value="Znf_CCHC"/>
</dbReference>
<name>A0A7J7HTP7_CAMSI</name>
<keyword evidence="4" id="KW-0862">Zinc</keyword>
<dbReference type="SUPFAM" id="SSF52058">
    <property type="entry name" value="L domain-like"/>
    <property type="match status" value="2"/>
</dbReference>
<gene>
    <name evidence="8" type="ORF">HYC85_009056</name>
</gene>
<reference evidence="9" key="1">
    <citation type="journal article" date="2020" name="Nat. Commun.">
        <title>Genome assembly of wild tea tree DASZ reveals pedigree and selection history of tea varieties.</title>
        <authorList>
            <person name="Zhang W."/>
            <person name="Zhang Y."/>
            <person name="Qiu H."/>
            <person name="Guo Y."/>
            <person name="Wan H."/>
            <person name="Zhang X."/>
            <person name="Scossa F."/>
            <person name="Alseekh S."/>
            <person name="Zhang Q."/>
            <person name="Wang P."/>
            <person name="Xu L."/>
            <person name="Schmidt M.H."/>
            <person name="Jia X."/>
            <person name="Li D."/>
            <person name="Zhu A."/>
            <person name="Guo F."/>
            <person name="Chen W."/>
            <person name="Ni D."/>
            <person name="Usadel B."/>
            <person name="Fernie A.R."/>
            <person name="Wen W."/>
        </authorList>
    </citation>
    <scope>NUCLEOTIDE SEQUENCE [LARGE SCALE GENOMIC DNA]</scope>
    <source>
        <strain evidence="9">cv. G240</strain>
    </source>
</reference>
<keyword evidence="1" id="KW-0433">Leucine-rich repeat</keyword>
<organism evidence="8 9">
    <name type="scientific">Camellia sinensis</name>
    <name type="common">Tea plant</name>
    <name type="synonym">Thea sinensis</name>
    <dbReference type="NCBI Taxonomy" id="4442"/>
    <lineage>
        <taxon>Eukaryota</taxon>
        <taxon>Viridiplantae</taxon>
        <taxon>Streptophyta</taxon>
        <taxon>Embryophyta</taxon>
        <taxon>Tracheophyta</taxon>
        <taxon>Spermatophyta</taxon>
        <taxon>Magnoliopsida</taxon>
        <taxon>eudicotyledons</taxon>
        <taxon>Gunneridae</taxon>
        <taxon>Pentapetalae</taxon>
        <taxon>asterids</taxon>
        <taxon>Ericales</taxon>
        <taxon>Theaceae</taxon>
        <taxon>Camellia</taxon>
    </lineage>
</organism>
<dbReference type="GO" id="GO:0043531">
    <property type="term" value="F:ADP binding"/>
    <property type="evidence" value="ECO:0007669"/>
    <property type="project" value="InterPro"/>
</dbReference>
<feature type="domain" description="CCHC-type" evidence="7">
    <location>
        <begin position="614"/>
        <end position="628"/>
    </location>
</feature>
<evidence type="ECO:0000256" key="5">
    <source>
        <dbReference type="SAM" id="Coils"/>
    </source>
</evidence>
<comment type="caution">
    <text evidence="8">The sequence shown here is derived from an EMBL/GenBank/DDBJ whole genome shotgun (WGS) entry which is preliminary data.</text>
</comment>
<keyword evidence="3" id="KW-0611">Plant defense</keyword>
<accession>A0A7J7HTP7</accession>
<protein>
    <recommendedName>
        <fullName evidence="7">CCHC-type domain-containing protein</fullName>
    </recommendedName>
</protein>
<dbReference type="Gene3D" id="3.40.50.300">
    <property type="entry name" value="P-loop containing nucleotide triphosphate hydrolases"/>
    <property type="match status" value="1"/>
</dbReference>
<keyword evidence="4" id="KW-0479">Metal-binding</keyword>
<evidence type="ECO:0000313" key="8">
    <source>
        <dbReference type="EMBL" id="KAF5956200.1"/>
    </source>
</evidence>
<keyword evidence="2" id="KW-0677">Repeat</keyword>
<dbReference type="InterPro" id="IPR002182">
    <property type="entry name" value="NB-ARC"/>
</dbReference>
<evidence type="ECO:0000256" key="3">
    <source>
        <dbReference type="ARBA" id="ARBA00022821"/>
    </source>
</evidence>
<dbReference type="EMBL" id="JACBKZ010000003">
    <property type="protein sequence ID" value="KAF5956200.1"/>
    <property type="molecule type" value="Genomic_DNA"/>
</dbReference>
<dbReference type="Gene3D" id="3.80.10.10">
    <property type="entry name" value="Ribonuclease Inhibitor"/>
    <property type="match status" value="4"/>
</dbReference>
<evidence type="ECO:0000259" key="7">
    <source>
        <dbReference type="PROSITE" id="PS50158"/>
    </source>
</evidence>
<dbReference type="GO" id="GO:0008270">
    <property type="term" value="F:zinc ion binding"/>
    <property type="evidence" value="ECO:0007669"/>
    <property type="project" value="UniProtKB-KW"/>
</dbReference>
<evidence type="ECO:0000256" key="6">
    <source>
        <dbReference type="SAM" id="MobiDB-lite"/>
    </source>
</evidence>
<feature type="coiled-coil region" evidence="5">
    <location>
        <begin position="91"/>
        <end position="118"/>
    </location>
</feature>
<dbReference type="SMART" id="SM00343">
    <property type="entry name" value="ZnF_C2HC"/>
    <property type="match status" value="1"/>
</dbReference>
<feature type="region of interest" description="Disordered" evidence="6">
    <location>
        <begin position="673"/>
        <end position="701"/>
    </location>
</feature>
<dbReference type="PANTHER" id="PTHR36766:SF40">
    <property type="entry name" value="DISEASE RESISTANCE PROTEIN RGA3"/>
    <property type="match status" value="1"/>
</dbReference>
<dbReference type="Pfam" id="PF13855">
    <property type="entry name" value="LRR_8"/>
    <property type="match status" value="1"/>
</dbReference>
<evidence type="ECO:0000256" key="2">
    <source>
        <dbReference type="ARBA" id="ARBA00022737"/>
    </source>
</evidence>
<dbReference type="PROSITE" id="PS50158">
    <property type="entry name" value="ZF_CCHC"/>
    <property type="match status" value="1"/>
</dbReference>
<dbReference type="InterPro" id="IPR036875">
    <property type="entry name" value="Znf_CCHC_sf"/>
</dbReference>
<feature type="compositionally biased region" description="Basic and acidic residues" evidence="6">
    <location>
        <begin position="840"/>
        <end position="865"/>
    </location>
</feature>
<reference evidence="8 9" key="2">
    <citation type="submission" date="2020-07" db="EMBL/GenBank/DDBJ databases">
        <title>Genome assembly of wild tea tree DASZ reveals pedigree and selection history of tea varieties.</title>
        <authorList>
            <person name="Zhang W."/>
        </authorList>
    </citation>
    <scope>NUCLEOTIDE SEQUENCE [LARGE SCALE GENOMIC DNA]</scope>
    <source>
        <strain evidence="9">cv. G240</strain>
        <tissue evidence="8">Leaf</tissue>
    </source>
</reference>
<keyword evidence="5" id="KW-0175">Coiled coil</keyword>
<proteinExistence type="predicted"/>
<dbReference type="InterPro" id="IPR057135">
    <property type="entry name" value="At4g27190-like_LRR"/>
</dbReference>
<feature type="compositionally biased region" description="Acidic residues" evidence="6">
    <location>
        <begin position="688"/>
        <end position="701"/>
    </location>
</feature>
<keyword evidence="9" id="KW-1185">Reference proteome</keyword>
<dbReference type="Proteomes" id="UP000593564">
    <property type="component" value="Unassembled WGS sequence"/>
</dbReference>
<dbReference type="GO" id="GO:0003676">
    <property type="term" value="F:nucleic acid binding"/>
    <property type="evidence" value="ECO:0007669"/>
    <property type="project" value="InterPro"/>
</dbReference>
<dbReference type="PANTHER" id="PTHR36766">
    <property type="entry name" value="PLANT BROAD-SPECTRUM MILDEW RESISTANCE PROTEIN RPW8"/>
    <property type="match status" value="1"/>
</dbReference>
<dbReference type="GO" id="GO:0006952">
    <property type="term" value="P:defense response"/>
    <property type="evidence" value="ECO:0007669"/>
    <property type="project" value="UniProtKB-KW"/>
</dbReference>
<dbReference type="InterPro" id="IPR032675">
    <property type="entry name" value="LRR_dom_sf"/>
</dbReference>
<dbReference type="SUPFAM" id="SSF52540">
    <property type="entry name" value="P-loop containing nucleoside triphosphate hydrolases"/>
    <property type="match status" value="1"/>
</dbReference>